<sequence length="773" mass="85461">MLLANITDGAVSTHTSVDPRRLGLDITSGLGALHAHGVVHGDLKPNNILVFNEWGRGYTAKLADFGSAILLSETEFPCRAPPGTRVYRAPECSDDSASHMGYNGCSYENEPLAASRDEELQWLTAASRAGSSIAQRRFRDLDKEGFATTMRSVRQAGRLIDVAYSYLHESAITGNVEPLSKVPPELPSGIYEYENFLGETALVVACRGGHTAVMEILLSRGANAAHETARGVTPLHFLAAFDDDDIPRVISALIQHGAEVDRICKRELIYKELFDSPFGQIAGTPLAWAVAAGNHCAVQALLARGADPFTMERYSPRYSGFDFGESPITRAAASHQFEVLNTLINTSSNGVDLRKRFITKCAVAHGQGFQVFSHALDCHSSFRFREYVLHGREYQQMASLCLSLLVESGMDLVRFTKLSQPGRGSKITHPIASACASCNIAILRYLWDYQNGILRPTPEIWVIGLSILVFEGFKEGFDFLIDSRGDVTADIDLDVRAIEKILSLTNDPYFTTGILRLLQRPGIALLSADAFRIFYAAITTEHFEVARRILLTYKVNPARRRAGNTLLYDLINRSYDIPNMESKISFILSLPLVKDILFWNIGYFDHMGATALYCAASLPSEKRPASPGVFDIVIENFSDPRYLNAQLQGHPSERRAGYTALHIAVERSNFDAVARLVERPGIEMNLKSSEGLTPIDICVGIYLELERMGSRMDKTQTNRSTANMSIIDLLINAENEGRISKYSTLLLRRTEDEFTLVDALKGKLDGVTLRGEV</sequence>
<dbReference type="AlphaFoldDB" id="A0A9P1H0X8"/>
<dbReference type="Proteomes" id="UP000838763">
    <property type="component" value="Unassembled WGS sequence"/>
</dbReference>
<proteinExistence type="predicted"/>
<keyword evidence="2 3" id="KW-0040">ANK repeat</keyword>
<dbReference type="Pfam" id="PF13857">
    <property type="entry name" value="Ank_5"/>
    <property type="match status" value="1"/>
</dbReference>
<reference evidence="5" key="1">
    <citation type="submission" date="2022-11" db="EMBL/GenBank/DDBJ databases">
        <authorList>
            <person name="Scott C."/>
            <person name="Bruce N."/>
        </authorList>
    </citation>
    <scope>NUCLEOTIDE SEQUENCE</scope>
</reference>
<dbReference type="PROSITE" id="PS50297">
    <property type="entry name" value="ANK_REP_REGION"/>
    <property type="match status" value="3"/>
</dbReference>
<dbReference type="SUPFAM" id="SSF56112">
    <property type="entry name" value="Protein kinase-like (PK-like)"/>
    <property type="match status" value="1"/>
</dbReference>
<dbReference type="InterPro" id="IPR036770">
    <property type="entry name" value="Ankyrin_rpt-contain_sf"/>
</dbReference>
<keyword evidence="6" id="KW-1185">Reference proteome</keyword>
<gene>
    <name evidence="5" type="ORF">PPNO1_LOCUS3626</name>
</gene>
<evidence type="ECO:0000259" key="4">
    <source>
        <dbReference type="PROSITE" id="PS50011"/>
    </source>
</evidence>
<dbReference type="Pfam" id="PF12796">
    <property type="entry name" value="Ank_2"/>
    <property type="match status" value="1"/>
</dbReference>
<keyword evidence="1" id="KW-0677">Repeat</keyword>
<comment type="caution">
    <text evidence="5">The sequence shown here is derived from an EMBL/GenBank/DDBJ whole genome shotgun (WGS) entry which is preliminary data.</text>
</comment>
<dbReference type="EMBL" id="CALLCH030000009">
    <property type="protein sequence ID" value="CAI4213882.1"/>
    <property type="molecule type" value="Genomic_DNA"/>
</dbReference>
<accession>A0A9P1H0X8</accession>
<dbReference type="PROSITE" id="PS50011">
    <property type="entry name" value="PROTEIN_KINASE_DOM"/>
    <property type="match status" value="1"/>
</dbReference>
<evidence type="ECO:0000313" key="6">
    <source>
        <dbReference type="Proteomes" id="UP000838763"/>
    </source>
</evidence>
<dbReference type="OrthoDB" id="4062651at2759"/>
<dbReference type="InterPro" id="IPR008271">
    <property type="entry name" value="Ser/Thr_kinase_AS"/>
</dbReference>
<evidence type="ECO:0000313" key="5">
    <source>
        <dbReference type="EMBL" id="CAI4213882.1"/>
    </source>
</evidence>
<dbReference type="PROSITE" id="PS00108">
    <property type="entry name" value="PROTEIN_KINASE_ST"/>
    <property type="match status" value="1"/>
</dbReference>
<feature type="domain" description="Protein kinase" evidence="4">
    <location>
        <begin position="1"/>
        <end position="274"/>
    </location>
</feature>
<organism evidence="5 6">
    <name type="scientific">Parascedosporium putredinis</name>
    <dbReference type="NCBI Taxonomy" id="1442378"/>
    <lineage>
        <taxon>Eukaryota</taxon>
        <taxon>Fungi</taxon>
        <taxon>Dikarya</taxon>
        <taxon>Ascomycota</taxon>
        <taxon>Pezizomycotina</taxon>
        <taxon>Sordariomycetes</taxon>
        <taxon>Hypocreomycetidae</taxon>
        <taxon>Microascales</taxon>
        <taxon>Microascaceae</taxon>
        <taxon>Parascedosporium</taxon>
    </lineage>
</organism>
<feature type="repeat" description="ANK" evidence="3">
    <location>
        <begin position="230"/>
        <end position="265"/>
    </location>
</feature>
<dbReference type="Gene3D" id="1.25.40.20">
    <property type="entry name" value="Ankyrin repeat-containing domain"/>
    <property type="match status" value="3"/>
</dbReference>
<dbReference type="SUPFAM" id="SSF48403">
    <property type="entry name" value="Ankyrin repeat"/>
    <property type="match status" value="1"/>
</dbReference>
<protein>
    <recommendedName>
        <fullName evidence="4">Protein kinase domain-containing protein</fullName>
    </recommendedName>
</protein>
<dbReference type="InterPro" id="IPR051165">
    <property type="entry name" value="Multifunctional_ANK_Repeat"/>
</dbReference>
<name>A0A9P1H0X8_9PEZI</name>
<evidence type="ECO:0000256" key="3">
    <source>
        <dbReference type="PROSITE-ProRule" id="PRU00023"/>
    </source>
</evidence>
<feature type="repeat" description="ANK" evidence="3">
    <location>
        <begin position="656"/>
        <end position="689"/>
    </location>
</feature>
<dbReference type="PANTHER" id="PTHR24123:SF141">
    <property type="entry name" value="ANKYRIN 2, ISOFORM U"/>
    <property type="match status" value="1"/>
</dbReference>
<dbReference type="Pfam" id="PF00069">
    <property type="entry name" value="Pkinase"/>
    <property type="match status" value="1"/>
</dbReference>
<evidence type="ECO:0000256" key="1">
    <source>
        <dbReference type="ARBA" id="ARBA00022737"/>
    </source>
</evidence>
<dbReference type="PROSITE" id="PS50088">
    <property type="entry name" value="ANK_REPEAT"/>
    <property type="match status" value="3"/>
</dbReference>
<feature type="repeat" description="ANK" evidence="3">
    <location>
        <begin position="197"/>
        <end position="229"/>
    </location>
</feature>
<dbReference type="Gene3D" id="1.10.510.10">
    <property type="entry name" value="Transferase(Phosphotransferase) domain 1"/>
    <property type="match status" value="1"/>
</dbReference>
<evidence type="ECO:0000256" key="2">
    <source>
        <dbReference type="ARBA" id="ARBA00023043"/>
    </source>
</evidence>
<dbReference type="InterPro" id="IPR011009">
    <property type="entry name" value="Kinase-like_dom_sf"/>
</dbReference>
<dbReference type="GO" id="GO:0004672">
    <property type="term" value="F:protein kinase activity"/>
    <property type="evidence" value="ECO:0007669"/>
    <property type="project" value="InterPro"/>
</dbReference>
<dbReference type="InterPro" id="IPR000719">
    <property type="entry name" value="Prot_kinase_dom"/>
</dbReference>
<dbReference type="SMART" id="SM00248">
    <property type="entry name" value="ANK"/>
    <property type="match status" value="6"/>
</dbReference>
<dbReference type="GO" id="GO:0005524">
    <property type="term" value="F:ATP binding"/>
    <property type="evidence" value="ECO:0007669"/>
    <property type="project" value="InterPro"/>
</dbReference>
<dbReference type="PANTHER" id="PTHR24123">
    <property type="entry name" value="ANKYRIN REPEAT-CONTAINING"/>
    <property type="match status" value="1"/>
</dbReference>
<dbReference type="InterPro" id="IPR002110">
    <property type="entry name" value="Ankyrin_rpt"/>
</dbReference>